<keyword evidence="1" id="KW-1133">Transmembrane helix</keyword>
<name>A0A6J7EHL4_9ZZZZ</name>
<evidence type="ECO:0000256" key="1">
    <source>
        <dbReference type="SAM" id="Phobius"/>
    </source>
</evidence>
<proteinExistence type="predicted"/>
<evidence type="ECO:0000313" key="2">
    <source>
        <dbReference type="EMBL" id="CAB4829850.1"/>
    </source>
</evidence>
<sequence>MIGRSILGALVNLTKPGMYVHWGFIQISVANLIVIGLMALTFILAIAIPFHRKGGRS</sequence>
<dbReference type="AlphaFoldDB" id="A0A6J7EHL4"/>
<dbReference type="EMBL" id="CAFBPM010000035">
    <property type="protein sequence ID" value="CAB5032656.1"/>
    <property type="molecule type" value="Genomic_DNA"/>
</dbReference>
<protein>
    <submittedName>
        <fullName evidence="3">Unannotated protein</fullName>
    </submittedName>
</protein>
<accession>A0A6J7EHL4</accession>
<reference evidence="3" key="1">
    <citation type="submission" date="2020-05" db="EMBL/GenBank/DDBJ databases">
        <authorList>
            <person name="Chiriac C."/>
            <person name="Salcher M."/>
            <person name="Ghai R."/>
            <person name="Kavagutti S V."/>
        </authorList>
    </citation>
    <scope>NUCLEOTIDE SEQUENCE</scope>
</reference>
<keyword evidence="1" id="KW-0812">Transmembrane</keyword>
<evidence type="ECO:0000313" key="3">
    <source>
        <dbReference type="EMBL" id="CAB4882912.1"/>
    </source>
</evidence>
<evidence type="ECO:0000313" key="4">
    <source>
        <dbReference type="EMBL" id="CAB5032656.1"/>
    </source>
</evidence>
<dbReference type="EMBL" id="CAFABE010000047">
    <property type="protein sequence ID" value="CAB4829850.1"/>
    <property type="molecule type" value="Genomic_DNA"/>
</dbReference>
<gene>
    <name evidence="2" type="ORF">UFOPK3164_01054</name>
    <name evidence="3" type="ORF">UFOPK3427_01695</name>
    <name evidence="4" type="ORF">UFOPK4112_01854</name>
</gene>
<organism evidence="3">
    <name type="scientific">freshwater metagenome</name>
    <dbReference type="NCBI Taxonomy" id="449393"/>
    <lineage>
        <taxon>unclassified sequences</taxon>
        <taxon>metagenomes</taxon>
        <taxon>ecological metagenomes</taxon>
    </lineage>
</organism>
<dbReference type="EMBL" id="CAFBLT010000003">
    <property type="protein sequence ID" value="CAB4882912.1"/>
    <property type="molecule type" value="Genomic_DNA"/>
</dbReference>
<feature type="transmembrane region" description="Helical" evidence="1">
    <location>
        <begin position="20"/>
        <end position="48"/>
    </location>
</feature>
<keyword evidence="1" id="KW-0472">Membrane</keyword>